<comment type="caution">
    <text evidence="10">The sequence shown here is derived from an EMBL/GenBank/DDBJ whole genome shotgun (WGS) entry which is preliminary data.</text>
</comment>
<keyword evidence="4 9" id="KW-0812">Transmembrane</keyword>
<keyword evidence="11" id="KW-1185">Reference proteome</keyword>
<evidence type="ECO:0000313" key="11">
    <source>
        <dbReference type="Proteomes" id="UP000321532"/>
    </source>
</evidence>
<dbReference type="PANTHER" id="PTHR33281:SF19">
    <property type="entry name" value="VOLTAGE-DEPENDENT ANION CHANNEL-FORMING PROTEIN YNEE"/>
    <property type="match status" value="1"/>
</dbReference>
<name>A0A512B1E4_9BACT</name>
<keyword evidence="6" id="KW-0406">Ion transport</keyword>
<evidence type="ECO:0000256" key="3">
    <source>
        <dbReference type="ARBA" id="ARBA00022475"/>
    </source>
</evidence>
<dbReference type="GO" id="GO:0005254">
    <property type="term" value="F:chloride channel activity"/>
    <property type="evidence" value="ECO:0007669"/>
    <property type="project" value="InterPro"/>
</dbReference>
<keyword evidence="3" id="KW-1003">Cell membrane</keyword>
<evidence type="ECO:0000256" key="7">
    <source>
        <dbReference type="ARBA" id="ARBA00023136"/>
    </source>
</evidence>
<keyword evidence="5 9" id="KW-1133">Transmembrane helix</keyword>
<dbReference type="OrthoDB" id="445589at2"/>
<dbReference type="PANTHER" id="PTHR33281">
    <property type="entry name" value="UPF0187 PROTEIN YNEE"/>
    <property type="match status" value="1"/>
</dbReference>
<sequence>MILDKRIPLKYIFNLIKHNLLFVLLISLITNYLARAFSSLLPDMPLSIPAFLGTAISVLLSFKMSQSYDRWWEARKASFYLIEKSAYHLQDPFRNRPSDVSVSAIARTIEINIRQLQGEQEVPETAKPTEFYIL</sequence>
<accession>A0A512B1E4</accession>
<dbReference type="GO" id="GO:0005886">
    <property type="term" value="C:plasma membrane"/>
    <property type="evidence" value="ECO:0007669"/>
    <property type="project" value="UniProtKB-SubCell"/>
</dbReference>
<keyword evidence="7 9" id="KW-0472">Membrane</keyword>
<feature type="transmembrane region" description="Helical" evidence="9">
    <location>
        <begin position="44"/>
        <end position="62"/>
    </location>
</feature>
<evidence type="ECO:0000256" key="6">
    <source>
        <dbReference type="ARBA" id="ARBA00023065"/>
    </source>
</evidence>
<comment type="subcellular location">
    <subcellularLocation>
        <location evidence="1">Cell membrane</location>
        <topology evidence="1">Multi-pass membrane protein</topology>
    </subcellularLocation>
</comment>
<evidence type="ECO:0000256" key="5">
    <source>
        <dbReference type="ARBA" id="ARBA00022989"/>
    </source>
</evidence>
<dbReference type="AlphaFoldDB" id="A0A512B1E4"/>
<evidence type="ECO:0000256" key="1">
    <source>
        <dbReference type="ARBA" id="ARBA00004651"/>
    </source>
</evidence>
<dbReference type="Proteomes" id="UP000321532">
    <property type="component" value="Unassembled WGS sequence"/>
</dbReference>
<organism evidence="10 11">
    <name type="scientific">Adhaeribacter aerolatus</name>
    <dbReference type="NCBI Taxonomy" id="670289"/>
    <lineage>
        <taxon>Bacteria</taxon>
        <taxon>Pseudomonadati</taxon>
        <taxon>Bacteroidota</taxon>
        <taxon>Cytophagia</taxon>
        <taxon>Cytophagales</taxon>
        <taxon>Hymenobacteraceae</taxon>
        <taxon>Adhaeribacter</taxon>
    </lineage>
</organism>
<evidence type="ECO:0000256" key="4">
    <source>
        <dbReference type="ARBA" id="ARBA00022692"/>
    </source>
</evidence>
<evidence type="ECO:0000256" key="8">
    <source>
        <dbReference type="ARBA" id="ARBA00034708"/>
    </source>
</evidence>
<dbReference type="Pfam" id="PF25539">
    <property type="entry name" value="Bestrophin_2"/>
    <property type="match status" value="1"/>
</dbReference>
<evidence type="ECO:0000313" key="10">
    <source>
        <dbReference type="EMBL" id="GEO05775.1"/>
    </source>
</evidence>
<proteinExistence type="inferred from homology"/>
<dbReference type="InterPro" id="IPR044669">
    <property type="entry name" value="YneE/VCCN1/2-like"/>
</dbReference>
<gene>
    <name evidence="10" type="ORF">AAE02nite_34390</name>
</gene>
<keyword evidence="2" id="KW-0813">Transport</keyword>
<dbReference type="RefSeq" id="WP_146900492.1">
    <property type="nucleotide sequence ID" value="NZ_BJYS01000027.1"/>
</dbReference>
<dbReference type="EMBL" id="BJYS01000027">
    <property type="protein sequence ID" value="GEO05775.1"/>
    <property type="molecule type" value="Genomic_DNA"/>
</dbReference>
<protein>
    <submittedName>
        <fullName evidence="10">Uncharacterized protein</fullName>
    </submittedName>
</protein>
<comment type="similarity">
    <text evidence="8">Belongs to the anion channel-forming bestrophin (TC 1.A.46) family.</text>
</comment>
<evidence type="ECO:0000256" key="9">
    <source>
        <dbReference type="SAM" id="Phobius"/>
    </source>
</evidence>
<reference evidence="10 11" key="1">
    <citation type="submission" date="2019-07" db="EMBL/GenBank/DDBJ databases">
        <title>Whole genome shotgun sequence of Adhaeribacter aerolatus NBRC 106133.</title>
        <authorList>
            <person name="Hosoyama A."/>
            <person name="Uohara A."/>
            <person name="Ohji S."/>
            <person name="Ichikawa N."/>
        </authorList>
    </citation>
    <scope>NUCLEOTIDE SEQUENCE [LARGE SCALE GENOMIC DNA]</scope>
    <source>
        <strain evidence="10 11">NBRC 106133</strain>
    </source>
</reference>
<feature type="transmembrane region" description="Helical" evidence="9">
    <location>
        <begin position="20"/>
        <end position="38"/>
    </location>
</feature>
<evidence type="ECO:0000256" key="2">
    <source>
        <dbReference type="ARBA" id="ARBA00022448"/>
    </source>
</evidence>